<proteinExistence type="predicted"/>
<evidence type="ECO:0000256" key="1">
    <source>
        <dbReference type="SAM" id="MobiDB-lite"/>
    </source>
</evidence>
<dbReference type="EMBL" id="HE573027">
    <property type="protein sequence ID" value="CCC53794.1"/>
    <property type="molecule type" value="Genomic_DNA"/>
</dbReference>
<protein>
    <submittedName>
        <fullName evidence="2">Uncharacterized protein</fullName>
    </submittedName>
</protein>
<sequence>MQSESIAPTGKSLASAECSEQRPLPARRTKLVFLYSSDEDEDDDENGHWEVAAGMKSVVVEEAGLNPPMEELSEMQQAAMQAAVREREDERKRSVDDDSVFVEDVAGMTVERVCDSGFRVKVVDAPPLWSGACVPTPVGGTSLRDHLRVEEAERIGQIRKRFREEAGEESTSIDNGTSLPPRPVVDDDGCVRAVEICGYTLTVDEREMQECSGGTDNGGDGVGHLCVNGVERCDGDGDGDGGDEDFNSPQGDCSDKILDGEREEEEEEEDFPSDDEEDEELDDVLVVAVVEQLVRCCESDELDEALRDEGRRFVERARPALDQLHAGETDPLAFGEALRPDILRLQHALSRVKRPVDAPIVIDGVPMDL</sequence>
<feature type="region of interest" description="Disordered" evidence="1">
    <location>
        <begin position="1"/>
        <end position="23"/>
    </location>
</feature>
<gene>
    <name evidence="2" type="ORF">TVY486_1112780</name>
</gene>
<feature type="region of interest" description="Disordered" evidence="1">
    <location>
        <begin position="163"/>
        <end position="184"/>
    </location>
</feature>
<dbReference type="AlphaFoldDB" id="G0UD83"/>
<dbReference type="VEuPathDB" id="TriTrypDB:TvY486_1112780"/>
<feature type="compositionally biased region" description="Polar residues" evidence="1">
    <location>
        <begin position="169"/>
        <end position="178"/>
    </location>
</feature>
<evidence type="ECO:0000313" key="2">
    <source>
        <dbReference type="EMBL" id="CCC53794.1"/>
    </source>
</evidence>
<feature type="compositionally biased region" description="Acidic residues" evidence="1">
    <location>
        <begin position="261"/>
        <end position="280"/>
    </location>
</feature>
<feature type="region of interest" description="Disordered" evidence="1">
    <location>
        <begin position="236"/>
        <end position="280"/>
    </location>
</feature>
<dbReference type="OMA" id="RCCEADD"/>
<name>G0UD83_TRYVY</name>
<organism evidence="2">
    <name type="scientific">Trypanosoma vivax (strain Y486)</name>
    <dbReference type="NCBI Taxonomy" id="1055687"/>
    <lineage>
        <taxon>Eukaryota</taxon>
        <taxon>Discoba</taxon>
        <taxon>Euglenozoa</taxon>
        <taxon>Kinetoplastea</taxon>
        <taxon>Metakinetoplastina</taxon>
        <taxon>Trypanosomatida</taxon>
        <taxon>Trypanosomatidae</taxon>
        <taxon>Trypanosoma</taxon>
        <taxon>Duttonella</taxon>
    </lineage>
</organism>
<reference evidence="2" key="1">
    <citation type="journal article" date="2012" name="Proc. Natl. Acad. Sci. U.S.A.">
        <title>Antigenic diversity is generated by distinct evolutionary mechanisms in African trypanosome species.</title>
        <authorList>
            <person name="Jackson A.P."/>
            <person name="Berry A."/>
            <person name="Aslett M."/>
            <person name="Allison H.C."/>
            <person name="Burton P."/>
            <person name="Vavrova-Anderson J."/>
            <person name="Brown R."/>
            <person name="Browne H."/>
            <person name="Corton N."/>
            <person name="Hauser H."/>
            <person name="Gamble J."/>
            <person name="Gilderthorp R."/>
            <person name="Marcello L."/>
            <person name="McQuillan J."/>
            <person name="Otto T.D."/>
            <person name="Quail M.A."/>
            <person name="Sanders M.J."/>
            <person name="van Tonder A."/>
            <person name="Ginger M.L."/>
            <person name="Field M.C."/>
            <person name="Barry J.D."/>
            <person name="Hertz-Fowler C."/>
            <person name="Berriman M."/>
        </authorList>
    </citation>
    <scope>NUCLEOTIDE SEQUENCE</scope>
    <source>
        <strain evidence="2">Y486</strain>
    </source>
</reference>
<feature type="compositionally biased region" description="Acidic residues" evidence="1">
    <location>
        <begin position="236"/>
        <end position="246"/>
    </location>
</feature>
<accession>G0UD83</accession>